<evidence type="ECO:0000313" key="1">
    <source>
        <dbReference type="EMBL" id="GBN82346.1"/>
    </source>
</evidence>
<protein>
    <submittedName>
        <fullName evidence="1">Uncharacterized protein</fullName>
    </submittedName>
</protein>
<dbReference type="AlphaFoldDB" id="A0A4Y2S431"/>
<comment type="caution">
    <text evidence="1">The sequence shown here is derived from an EMBL/GenBank/DDBJ whole genome shotgun (WGS) entry which is preliminary data.</text>
</comment>
<sequence length="114" mass="12877">MSGCDTTSALFNYGKMKFVQTLKNNPDLLKVIEIFKNPDITPEAVVDAENRFLVALCGYSISASNMASLPPTEAAAHQHSLRVYHQIQHWLGNRKRSEDWGWERTIRGSNLSKL</sequence>
<keyword evidence="2" id="KW-1185">Reference proteome</keyword>
<dbReference type="OrthoDB" id="6074702at2759"/>
<name>A0A4Y2S431_ARAVE</name>
<evidence type="ECO:0000313" key="2">
    <source>
        <dbReference type="Proteomes" id="UP000499080"/>
    </source>
</evidence>
<dbReference type="EMBL" id="BGPR01019581">
    <property type="protein sequence ID" value="GBN82346.1"/>
    <property type="molecule type" value="Genomic_DNA"/>
</dbReference>
<proteinExistence type="predicted"/>
<reference evidence="1 2" key="1">
    <citation type="journal article" date="2019" name="Sci. Rep.">
        <title>Orb-weaving spider Araneus ventricosus genome elucidates the spidroin gene catalogue.</title>
        <authorList>
            <person name="Kono N."/>
            <person name="Nakamura H."/>
            <person name="Ohtoshi R."/>
            <person name="Moran D.A.P."/>
            <person name="Shinohara A."/>
            <person name="Yoshida Y."/>
            <person name="Fujiwara M."/>
            <person name="Mori M."/>
            <person name="Tomita M."/>
            <person name="Arakawa K."/>
        </authorList>
    </citation>
    <scope>NUCLEOTIDE SEQUENCE [LARGE SCALE GENOMIC DNA]</scope>
</reference>
<gene>
    <name evidence="1" type="ORF">AVEN_77783_1</name>
</gene>
<dbReference type="Proteomes" id="UP000499080">
    <property type="component" value="Unassembled WGS sequence"/>
</dbReference>
<organism evidence="1 2">
    <name type="scientific">Araneus ventricosus</name>
    <name type="common">Orbweaver spider</name>
    <name type="synonym">Epeira ventricosa</name>
    <dbReference type="NCBI Taxonomy" id="182803"/>
    <lineage>
        <taxon>Eukaryota</taxon>
        <taxon>Metazoa</taxon>
        <taxon>Ecdysozoa</taxon>
        <taxon>Arthropoda</taxon>
        <taxon>Chelicerata</taxon>
        <taxon>Arachnida</taxon>
        <taxon>Araneae</taxon>
        <taxon>Araneomorphae</taxon>
        <taxon>Entelegynae</taxon>
        <taxon>Araneoidea</taxon>
        <taxon>Araneidae</taxon>
        <taxon>Araneus</taxon>
    </lineage>
</organism>
<accession>A0A4Y2S431</accession>